<feature type="region of interest" description="Disordered" evidence="9">
    <location>
        <begin position="32"/>
        <end position="85"/>
    </location>
</feature>
<keyword evidence="4" id="KW-0547">Nucleotide-binding</keyword>
<dbReference type="GO" id="GO:0004674">
    <property type="term" value="F:protein serine/threonine kinase activity"/>
    <property type="evidence" value="ECO:0007669"/>
    <property type="project" value="UniProtKB-KW"/>
</dbReference>
<keyword evidence="6" id="KW-0067">ATP-binding</keyword>
<feature type="domain" description="Protein kinase" evidence="10">
    <location>
        <begin position="53"/>
        <end position="251"/>
    </location>
</feature>
<name>A0A843U1N9_COLES</name>
<evidence type="ECO:0000256" key="2">
    <source>
        <dbReference type="ARBA" id="ARBA00022527"/>
    </source>
</evidence>
<dbReference type="Proteomes" id="UP000652761">
    <property type="component" value="Unassembled WGS sequence"/>
</dbReference>
<feature type="compositionally biased region" description="Polar residues" evidence="9">
    <location>
        <begin position="36"/>
        <end position="46"/>
    </location>
</feature>
<reference evidence="11" key="1">
    <citation type="submission" date="2017-07" db="EMBL/GenBank/DDBJ databases">
        <title>Taro Niue Genome Assembly and Annotation.</title>
        <authorList>
            <person name="Atibalentja N."/>
            <person name="Keating K."/>
            <person name="Fields C.J."/>
        </authorList>
    </citation>
    <scope>NUCLEOTIDE SEQUENCE</scope>
    <source>
        <strain evidence="11">Niue_2</strain>
        <tissue evidence="11">Leaf</tissue>
    </source>
</reference>
<evidence type="ECO:0000256" key="7">
    <source>
        <dbReference type="ARBA" id="ARBA00047899"/>
    </source>
</evidence>
<evidence type="ECO:0000256" key="3">
    <source>
        <dbReference type="ARBA" id="ARBA00022679"/>
    </source>
</evidence>
<proteinExistence type="predicted"/>
<dbReference type="InterPro" id="IPR000719">
    <property type="entry name" value="Prot_kinase_dom"/>
</dbReference>
<organism evidence="11 12">
    <name type="scientific">Colocasia esculenta</name>
    <name type="common">Wild taro</name>
    <name type="synonym">Arum esculentum</name>
    <dbReference type="NCBI Taxonomy" id="4460"/>
    <lineage>
        <taxon>Eukaryota</taxon>
        <taxon>Viridiplantae</taxon>
        <taxon>Streptophyta</taxon>
        <taxon>Embryophyta</taxon>
        <taxon>Tracheophyta</taxon>
        <taxon>Spermatophyta</taxon>
        <taxon>Magnoliopsida</taxon>
        <taxon>Liliopsida</taxon>
        <taxon>Araceae</taxon>
        <taxon>Aroideae</taxon>
        <taxon>Colocasieae</taxon>
        <taxon>Colocasia</taxon>
    </lineage>
</organism>
<keyword evidence="3" id="KW-0808">Transferase</keyword>
<dbReference type="Gene3D" id="1.10.510.10">
    <property type="entry name" value="Transferase(Phosphotransferase) domain 1"/>
    <property type="match status" value="2"/>
</dbReference>
<evidence type="ECO:0000256" key="8">
    <source>
        <dbReference type="ARBA" id="ARBA00048679"/>
    </source>
</evidence>
<dbReference type="SUPFAM" id="SSF56112">
    <property type="entry name" value="Protein kinase-like (PK-like)"/>
    <property type="match status" value="1"/>
</dbReference>
<evidence type="ECO:0000259" key="10">
    <source>
        <dbReference type="SMART" id="SM00220"/>
    </source>
</evidence>
<keyword evidence="2" id="KW-0723">Serine/threonine-protein kinase</keyword>
<comment type="catalytic activity">
    <reaction evidence="8">
        <text>L-seryl-[protein] + ATP = O-phospho-L-seryl-[protein] + ADP + H(+)</text>
        <dbReference type="Rhea" id="RHEA:17989"/>
        <dbReference type="Rhea" id="RHEA-COMP:9863"/>
        <dbReference type="Rhea" id="RHEA-COMP:11604"/>
        <dbReference type="ChEBI" id="CHEBI:15378"/>
        <dbReference type="ChEBI" id="CHEBI:29999"/>
        <dbReference type="ChEBI" id="CHEBI:30616"/>
        <dbReference type="ChEBI" id="CHEBI:83421"/>
        <dbReference type="ChEBI" id="CHEBI:456216"/>
        <dbReference type="EC" id="2.7.11.1"/>
    </reaction>
</comment>
<dbReference type="SMART" id="SM00220">
    <property type="entry name" value="S_TKc"/>
    <property type="match status" value="1"/>
</dbReference>
<evidence type="ECO:0000313" key="11">
    <source>
        <dbReference type="EMBL" id="MQL75493.1"/>
    </source>
</evidence>
<comment type="caution">
    <text evidence="11">The sequence shown here is derived from an EMBL/GenBank/DDBJ whole genome shotgun (WGS) entry which is preliminary data.</text>
</comment>
<dbReference type="PANTHER" id="PTHR45637">
    <property type="entry name" value="FLIPPASE KINASE 1-RELATED"/>
    <property type="match status" value="1"/>
</dbReference>
<dbReference type="EMBL" id="NMUH01000253">
    <property type="protein sequence ID" value="MQL75493.1"/>
    <property type="molecule type" value="Genomic_DNA"/>
</dbReference>
<dbReference type="OrthoDB" id="432483at2759"/>
<accession>A0A843U1N9</accession>
<dbReference type="InterPro" id="IPR011009">
    <property type="entry name" value="Kinase-like_dom_sf"/>
</dbReference>
<dbReference type="Gene3D" id="3.30.200.20">
    <property type="entry name" value="Phosphorylase Kinase, domain 1"/>
    <property type="match status" value="1"/>
</dbReference>
<dbReference type="GO" id="GO:0005524">
    <property type="term" value="F:ATP binding"/>
    <property type="evidence" value="ECO:0007669"/>
    <property type="project" value="UniProtKB-KW"/>
</dbReference>
<keyword evidence="5" id="KW-0418">Kinase</keyword>
<dbReference type="AlphaFoldDB" id="A0A843U1N9"/>
<protein>
    <recommendedName>
        <fullName evidence="1">non-specific serine/threonine protein kinase</fullName>
        <ecNumber evidence="1">2.7.11.1</ecNumber>
    </recommendedName>
</protein>
<evidence type="ECO:0000256" key="1">
    <source>
        <dbReference type="ARBA" id="ARBA00012513"/>
    </source>
</evidence>
<evidence type="ECO:0000256" key="5">
    <source>
        <dbReference type="ARBA" id="ARBA00022777"/>
    </source>
</evidence>
<comment type="catalytic activity">
    <reaction evidence="7">
        <text>L-threonyl-[protein] + ATP = O-phospho-L-threonyl-[protein] + ADP + H(+)</text>
        <dbReference type="Rhea" id="RHEA:46608"/>
        <dbReference type="Rhea" id="RHEA-COMP:11060"/>
        <dbReference type="Rhea" id="RHEA-COMP:11605"/>
        <dbReference type="ChEBI" id="CHEBI:15378"/>
        <dbReference type="ChEBI" id="CHEBI:30013"/>
        <dbReference type="ChEBI" id="CHEBI:30616"/>
        <dbReference type="ChEBI" id="CHEBI:61977"/>
        <dbReference type="ChEBI" id="CHEBI:456216"/>
        <dbReference type="EC" id="2.7.11.1"/>
    </reaction>
</comment>
<evidence type="ECO:0000256" key="9">
    <source>
        <dbReference type="SAM" id="MobiDB-lite"/>
    </source>
</evidence>
<evidence type="ECO:0000313" key="12">
    <source>
        <dbReference type="Proteomes" id="UP000652761"/>
    </source>
</evidence>
<evidence type="ECO:0000256" key="6">
    <source>
        <dbReference type="ARBA" id="ARBA00022840"/>
    </source>
</evidence>
<gene>
    <name evidence="11" type="ORF">Taro_007863</name>
</gene>
<keyword evidence="12" id="KW-1185">Reference proteome</keyword>
<sequence length="274" mass="30192">MKVHFRLPLRLRPCPPLIRSTAIFAFLIGSKRRSSSDNGSVSTLLGATQGEEERDGGDIEQCSNGGAERGDSAAALPPSPTAKPDATRRIRWEVSILPHPFLPSLLRRLETLDLLTWALPYYPDSDLNTLCHSHSTSDVFSPSATRFYLCEVLLALSHLHSLGIVYRLWPSLPTSTSPATSPSARLAYGHTQFRSHTRKETFANILTRQPEFASGWCSNLTDLIEGLLAKDPASRLGSHNGVEEVKAHPFFRGVRLELLTEVAGRTALPCVLRE</sequence>
<dbReference type="EC" id="2.7.11.1" evidence="1"/>
<evidence type="ECO:0000256" key="4">
    <source>
        <dbReference type="ARBA" id="ARBA00022741"/>
    </source>
</evidence>